<evidence type="ECO:0000313" key="2">
    <source>
        <dbReference type="EMBL" id="ETV99758.1"/>
    </source>
</evidence>
<feature type="compositionally biased region" description="Pro residues" evidence="1">
    <location>
        <begin position="1"/>
        <end position="21"/>
    </location>
</feature>
<dbReference type="GeneID" id="20084861"/>
<evidence type="ECO:0000256" key="1">
    <source>
        <dbReference type="SAM" id="MobiDB-lite"/>
    </source>
</evidence>
<sequence length="314" mass="33554">MGPKPTPTPPNKGPKPSPPNKGTPATTSSKGKQLASTSSPSPSLPKISSPKSPSKQSTPTGGAHAKAFSADKMPSIDARPPSVQRTNDSAVDTPADGEAANAAIATLDGPIDVPFITTDEFSTPANTAAQGERNVAAQEEERLRAEAAELAKRQNGHVVLKYEMYSEQFEIANGSTTATVVDEAYCLSFVMPHCRIHLSEWDPPTKVAKESQSATNSVYVLEDPAGTFHGLESGKTYYVYIEQEAEQLAQDQAKMRAIAATMDGAQPSKADKKDDGRGFESCSCIEGNPCVDEYGCKDWHNRYAIAMKNGWKGF</sequence>
<feature type="compositionally biased region" description="Polar residues" evidence="1">
    <location>
        <begin position="25"/>
        <end position="35"/>
    </location>
</feature>
<dbReference type="AlphaFoldDB" id="A0A024U0G6"/>
<gene>
    <name evidence="2" type="ORF">H310_07811</name>
</gene>
<reference evidence="2" key="1">
    <citation type="submission" date="2013-12" db="EMBL/GenBank/DDBJ databases">
        <title>The Genome Sequence of Aphanomyces invadans NJM9701.</title>
        <authorList>
            <consortium name="The Broad Institute Genomics Platform"/>
            <person name="Russ C."/>
            <person name="Tyler B."/>
            <person name="van West P."/>
            <person name="Dieguez-Uribeondo J."/>
            <person name="Young S.K."/>
            <person name="Zeng Q."/>
            <person name="Gargeya S."/>
            <person name="Fitzgerald M."/>
            <person name="Abouelleil A."/>
            <person name="Alvarado L."/>
            <person name="Chapman S.B."/>
            <person name="Gainer-Dewar J."/>
            <person name="Goldberg J."/>
            <person name="Griggs A."/>
            <person name="Gujja S."/>
            <person name="Hansen M."/>
            <person name="Howarth C."/>
            <person name="Imamovic A."/>
            <person name="Ireland A."/>
            <person name="Larimer J."/>
            <person name="McCowan C."/>
            <person name="Murphy C."/>
            <person name="Pearson M."/>
            <person name="Poon T.W."/>
            <person name="Priest M."/>
            <person name="Roberts A."/>
            <person name="Saif S."/>
            <person name="Shea T."/>
            <person name="Sykes S."/>
            <person name="Wortman J."/>
            <person name="Nusbaum C."/>
            <person name="Birren B."/>
        </authorList>
    </citation>
    <scope>NUCLEOTIDE SEQUENCE [LARGE SCALE GENOMIC DNA]</scope>
    <source>
        <strain evidence="2">NJM9701</strain>
    </source>
</reference>
<name>A0A024U0G6_9STRA</name>
<proteinExistence type="predicted"/>
<protein>
    <submittedName>
        <fullName evidence="2">Uncharacterized protein</fullName>
    </submittedName>
</protein>
<feature type="compositionally biased region" description="Low complexity" evidence="1">
    <location>
        <begin position="36"/>
        <end position="60"/>
    </location>
</feature>
<dbReference type="eggNOG" id="ENOG502S0QQ">
    <property type="taxonomic scope" value="Eukaryota"/>
</dbReference>
<accession>A0A024U0G6</accession>
<dbReference type="OrthoDB" id="73831at2759"/>
<dbReference type="RefSeq" id="XP_008871534.1">
    <property type="nucleotide sequence ID" value="XM_008873312.1"/>
</dbReference>
<feature type="region of interest" description="Disordered" evidence="1">
    <location>
        <begin position="1"/>
        <end position="94"/>
    </location>
</feature>
<dbReference type="EMBL" id="KI913966">
    <property type="protein sequence ID" value="ETV99758.1"/>
    <property type="molecule type" value="Genomic_DNA"/>
</dbReference>
<organism evidence="2">
    <name type="scientific">Aphanomyces invadans</name>
    <dbReference type="NCBI Taxonomy" id="157072"/>
    <lineage>
        <taxon>Eukaryota</taxon>
        <taxon>Sar</taxon>
        <taxon>Stramenopiles</taxon>
        <taxon>Oomycota</taxon>
        <taxon>Saprolegniomycetes</taxon>
        <taxon>Saprolegniales</taxon>
        <taxon>Verrucalvaceae</taxon>
        <taxon>Aphanomyces</taxon>
    </lineage>
</organism>
<dbReference type="VEuPathDB" id="FungiDB:H310_07811"/>